<dbReference type="Gene3D" id="2.160.20.10">
    <property type="entry name" value="Single-stranded right-handed beta-helix, Pectin lyase-like"/>
    <property type="match status" value="2"/>
</dbReference>
<evidence type="ECO:0000256" key="2">
    <source>
        <dbReference type="SAM" id="SignalP"/>
    </source>
</evidence>
<feature type="domain" description="Rhamnogalacturonase A/B/Epimerase-like pectate lyase" evidence="3">
    <location>
        <begin position="924"/>
        <end position="985"/>
    </location>
</feature>
<feature type="compositionally biased region" description="Polar residues" evidence="1">
    <location>
        <begin position="122"/>
        <end position="134"/>
    </location>
</feature>
<dbReference type="InterPro" id="IPR012334">
    <property type="entry name" value="Pectin_lyas_fold"/>
</dbReference>
<dbReference type="PANTHER" id="PTHR33928">
    <property type="entry name" value="POLYGALACTURONASE QRT3"/>
    <property type="match status" value="1"/>
</dbReference>
<name>A0A7S9KV82_EPIFF</name>
<dbReference type="PANTHER" id="PTHR33928:SF2">
    <property type="entry name" value="PECTATE LYASE SUPERFAMILY PROTEIN DOMAIN-CONTAINING PROTEIN-RELATED"/>
    <property type="match status" value="1"/>
</dbReference>
<feature type="signal peptide" evidence="2">
    <location>
        <begin position="1"/>
        <end position="29"/>
    </location>
</feature>
<evidence type="ECO:0000313" key="4">
    <source>
        <dbReference type="EMBL" id="QPH06534.1"/>
    </source>
</evidence>
<feature type="domain" description="Rhamnogalacturonase A/B/Epimerase-like pectate lyase" evidence="3">
    <location>
        <begin position="565"/>
        <end position="792"/>
    </location>
</feature>
<dbReference type="SUPFAM" id="SSF51126">
    <property type="entry name" value="Pectin lyase-like"/>
    <property type="match status" value="2"/>
</dbReference>
<keyword evidence="5" id="KW-1185">Reference proteome</keyword>
<dbReference type="FunFam" id="2.160.20.10:FF:000043">
    <property type="entry name" value="Exo-beta-1,3-glucanase, putative"/>
    <property type="match status" value="1"/>
</dbReference>
<dbReference type="InterPro" id="IPR024535">
    <property type="entry name" value="RHGA/B-epi-like_pectate_lyase"/>
</dbReference>
<accession>A0A7S9KV82</accession>
<feature type="region of interest" description="Disordered" evidence="1">
    <location>
        <begin position="1499"/>
        <end position="1540"/>
    </location>
</feature>
<feature type="region of interest" description="Disordered" evidence="1">
    <location>
        <begin position="108"/>
        <end position="134"/>
    </location>
</feature>
<dbReference type="CDD" id="cd23668">
    <property type="entry name" value="GH55_beta13glucanase-like"/>
    <property type="match status" value="1"/>
</dbReference>
<feature type="region of interest" description="Disordered" evidence="1">
    <location>
        <begin position="469"/>
        <end position="492"/>
    </location>
</feature>
<dbReference type="GO" id="GO:0004650">
    <property type="term" value="F:polygalacturonase activity"/>
    <property type="evidence" value="ECO:0007669"/>
    <property type="project" value="InterPro"/>
</dbReference>
<proteinExistence type="predicted"/>
<protein>
    <recommendedName>
        <fullName evidence="3">Rhamnogalacturonase A/B/Epimerase-like pectate lyase domain-containing protein</fullName>
    </recommendedName>
</protein>
<gene>
    <name evidence="4" type="ORF">C2857_005068</name>
</gene>
<evidence type="ECO:0000259" key="3">
    <source>
        <dbReference type="Pfam" id="PF12708"/>
    </source>
</evidence>
<sequence length="1673" mass="184201">MSRSALTWQLLAFVLLHQFSLIDQHCAKAQYIQGCQSSPNRWGGLDYHYRPDLNAGFKQCVSMAPEAVFLEYNCFYMRDICKNAENFYASARGQQWYQARTQFGYDFNTGRTGRSNKRREQSCPTGQSNNWIKSHTCPESDQNQIWRHDGPWMHKDLEPTANDGKTIKHERDSNGNIVRQSGIRYSCDEFPPATWVEGGNGNAVSGNVPWGGNSLTRCAAIRCAVGVKAEQNWQGSAHGRLRQTLTDLIIKRNKANSANPPYPYFDKTDSIVFFNFRMTNDPRSGVAAKIYTYTDPSLSTVQNLIGIPQSKRALQQESFLDWANTVTMNELVKMNNVSQYLIFTNQTEFADPGVSSQLNFDSESDFGRDISNDGTLAAGEDSGFGSRVNAMSGNHSTMGATSRNMASSINNYEINNPGQSVVTSHADIRKSGTEIHPSNSSAFVGNSTSELYRARQIVKLAMKKSIRLNEARLSNPRRNHYGSNPGSTDGKRSLARSLISETESHPLLTITEEIVDAAALVSEADALHDREKLTKRDTAAGTYWMEHISRKGTVPWGDDPNYKVFRNVRDYGAVGDGKTDDTKAIKRAMNAGRRCGEKCNGSTTKNAIIYFPPGRYRVSSSIPLPFGTQVIGDANNWPTIVAAPEFIGLGVLSTDEYTGGGSGIDGGDQQWYVNTANFYRQIRNLRIDITATRSDQQVACLHYQVAQATSIQNVELIAAPGSSQRGIFAENGSGGVISDITFKGGKFGIYGGNQQFTAQRLTFDGCATGVQVIWDWGWLWKSITMKNVNVGFRLLQESKSGHIGSASVIDSTFQNVDTAILVAPINSKAGSGSTGVIVENVEFQNVKKAVADTAGAVLLAPAAKVKHWAVGPVYSASGKREFSHGRADQGSFYRQSTLLDSKGSYFERPKPQYEGAGVGELLHVKDFGARGDGTTDDTAAFQGALYASHGKILFVDAGSYILTRTLIVPAGSRIVGETWSQLVASGSYFGDASNPKVMIKVGQEGDEGDVEMQDLIFTNRGPTAGLVLVEWNIKATRPGSAALWDCHVRIGGAAGTELTPKECPPSTSGVNPGCNAGSLMMHITPKASGYFENMWLWVADHMIDDPDLQDANNTMVQTSVYVARGFLIESTEPVWLYGTASEHAVYYQYNFHNARNIFAGMIQTESPYYQPTPPPPSPFEKQVGLFPSDPDYNCRGNNELGGCDESWAVIVRRSSNIFIAGAGLYSWFRTYAQDCIDGQACQKAMMLLDKNEYNVRVQQLITIGAKYMAVQNGVGIPALDNLNVDSHPRWSQVSVFYVSTSHSGSDNDVWVDRKIWKMKNPGFTCKAPCTAVLPPWTAATTTIDYPPVTVSSGTWTSTITRPPMTVSEWVFSKITVGSNALQARQAKPSEVAVWPTLEPTKRWPGLTYLGPDEKYTTITPTAKTPPALPTAFDPNGPSPLAGDWPKAPVTVTLLDDTEAGPFADKCSYRNQQGYCDLNLDYWPIFWPFVFPHERHRLYDERGPEDRSPCAAVPRTTSQAPAPKPKPTPKPPPKAHPNPRQNMLTCYSTGTTHMHKELDLGIESYCRKIKFLMGRENALGPGVFRHDEKVGYNTRPRAFLGTRLEIKYVKFGLRVLPGCEWAWSMDDCSRYYRAVVDGCNCAGVDNKQGGMVVNNCLEAKIYPTNSKSSRHDEV</sequence>
<keyword evidence="2" id="KW-0732">Signal</keyword>
<dbReference type="EMBL" id="CP031388">
    <property type="protein sequence ID" value="QPH06534.1"/>
    <property type="molecule type" value="Genomic_DNA"/>
</dbReference>
<dbReference type="OrthoDB" id="1046782at2759"/>
<evidence type="ECO:0000256" key="1">
    <source>
        <dbReference type="SAM" id="MobiDB-lite"/>
    </source>
</evidence>
<feature type="chain" id="PRO_5034924359" description="Rhamnogalacturonase A/B/Epimerase-like pectate lyase domain-containing protein" evidence="2">
    <location>
        <begin position="30"/>
        <end position="1673"/>
    </location>
</feature>
<dbReference type="InterPro" id="IPR039279">
    <property type="entry name" value="QRT3-like"/>
</dbReference>
<dbReference type="Pfam" id="PF12708">
    <property type="entry name" value="Pect-lyase_RHGA_epim"/>
    <property type="match status" value="2"/>
</dbReference>
<dbReference type="Proteomes" id="UP000594364">
    <property type="component" value="Chromosome 4"/>
</dbReference>
<feature type="compositionally biased region" description="Pro residues" evidence="1">
    <location>
        <begin position="1521"/>
        <end position="1535"/>
    </location>
</feature>
<dbReference type="InterPro" id="IPR011050">
    <property type="entry name" value="Pectin_lyase_fold/virulence"/>
</dbReference>
<evidence type="ECO:0000313" key="5">
    <source>
        <dbReference type="Proteomes" id="UP000594364"/>
    </source>
</evidence>
<organism evidence="4 5">
    <name type="scientific">Epichloe festucae (strain Fl1)</name>
    <dbReference type="NCBI Taxonomy" id="877507"/>
    <lineage>
        <taxon>Eukaryota</taxon>
        <taxon>Fungi</taxon>
        <taxon>Dikarya</taxon>
        <taxon>Ascomycota</taxon>
        <taxon>Pezizomycotina</taxon>
        <taxon>Sordariomycetes</taxon>
        <taxon>Hypocreomycetidae</taxon>
        <taxon>Hypocreales</taxon>
        <taxon>Clavicipitaceae</taxon>
        <taxon>Epichloe</taxon>
    </lineage>
</organism>
<reference evidence="4 5" key="1">
    <citation type="journal article" date="2018" name="PLoS Genet.">
        <title>Repeat elements organise 3D genome structure and mediate transcription in the filamentous fungus Epichloe festucae.</title>
        <authorList>
            <person name="Winter D.J."/>
            <person name="Ganley A.R.D."/>
            <person name="Young C.A."/>
            <person name="Liachko I."/>
            <person name="Schardl C.L."/>
            <person name="Dupont P.Y."/>
            <person name="Berry D."/>
            <person name="Ram A."/>
            <person name="Scott B."/>
            <person name="Cox M.P."/>
        </authorList>
    </citation>
    <scope>NUCLEOTIDE SEQUENCE [LARGE SCALE GENOMIC DNA]</scope>
    <source>
        <strain evidence="4 5">Fl1</strain>
    </source>
</reference>